<dbReference type="VEuPathDB" id="FungiDB:UREG_04201"/>
<dbReference type="OrthoDB" id="4211163at2759"/>
<protein>
    <submittedName>
        <fullName evidence="1">Uncharacterized protein</fullName>
    </submittedName>
</protein>
<dbReference type="KEGG" id="ure:UREG_04201"/>
<dbReference type="OMA" id="HEHNCLA"/>
<dbReference type="eggNOG" id="ENOG502T9YS">
    <property type="taxonomic scope" value="Eukaryota"/>
</dbReference>
<dbReference type="EMBL" id="CH476616">
    <property type="protein sequence ID" value="EEP79355.1"/>
    <property type="molecule type" value="Genomic_DNA"/>
</dbReference>
<accession>C4JMZ3</accession>
<evidence type="ECO:0000313" key="2">
    <source>
        <dbReference type="Proteomes" id="UP000002058"/>
    </source>
</evidence>
<evidence type="ECO:0000313" key="1">
    <source>
        <dbReference type="EMBL" id="EEP79355.1"/>
    </source>
</evidence>
<dbReference type="InParanoid" id="C4JMZ3"/>
<dbReference type="HOGENOM" id="CLU_183953_0_0_1"/>
<proteinExistence type="predicted"/>
<dbReference type="RefSeq" id="XP_002544684.1">
    <property type="nucleotide sequence ID" value="XM_002544638.1"/>
</dbReference>
<sequence length="102" mass="11496">MIKIELAVHPIAVCIQVCAHAMMTALEVKVMAHEHNCLAAAGLLKDEVEEEMKTFQSHLQASLNEEMLPPPEEVGEKKFEIVVSSDEEKKNEKEKNDWIVNV</sequence>
<name>C4JMZ3_UNCRE</name>
<dbReference type="AlphaFoldDB" id="C4JMZ3"/>
<dbReference type="Proteomes" id="UP000002058">
    <property type="component" value="Unassembled WGS sequence"/>
</dbReference>
<organism evidence="1 2">
    <name type="scientific">Uncinocarpus reesii (strain UAMH 1704)</name>
    <dbReference type="NCBI Taxonomy" id="336963"/>
    <lineage>
        <taxon>Eukaryota</taxon>
        <taxon>Fungi</taxon>
        <taxon>Dikarya</taxon>
        <taxon>Ascomycota</taxon>
        <taxon>Pezizomycotina</taxon>
        <taxon>Eurotiomycetes</taxon>
        <taxon>Eurotiomycetidae</taxon>
        <taxon>Onygenales</taxon>
        <taxon>Onygenaceae</taxon>
        <taxon>Uncinocarpus</taxon>
    </lineage>
</organism>
<gene>
    <name evidence="1" type="ORF">UREG_04201</name>
</gene>
<keyword evidence="2" id="KW-1185">Reference proteome</keyword>
<dbReference type="GeneID" id="8437214"/>
<reference evidence="2" key="1">
    <citation type="journal article" date="2009" name="Genome Res.">
        <title>Comparative genomic analyses of the human fungal pathogens Coccidioides and their relatives.</title>
        <authorList>
            <person name="Sharpton T.J."/>
            <person name="Stajich J.E."/>
            <person name="Rounsley S.D."/>
            <person name="Gardner M.J."/>
            <person name="Wortman J.R."/>
            <person name="Jordar V.S."/>
            <person name="Maiti R."/>
            <person name="Kodira C.D."/>
            <person name="Neafsey D.E."/>
            <person name="Zeng Q."/>
            <person name="Hung C.-Y."/>
            <person name="McMahan C."/>
            <person name="Muszewska A."/>
            <person name="Grynberg M."/>
            <person name="Mandel M.A."/>
            <person name="Kellner E.M."/>
            <person name="Barker B.M."/>
            <person name="Galgiani J.N."/>
            <person name="Orbach M.J."/>
            <person name="Kirkland T.N."/>
            <person name="Cole G.T."/>
            <person name="Henn M.R."/>
            <person name="Birren B.W."/>
            <person name="Taylor J.W."/>
        </authorList>
    </citation>
    <scope>NUCLEOTIDE SEQUENCE [LARGE SCALE GENOMIC DNA]</scope>
    <source>
        <strain evidence="2">UAMH 1704</strain>
    </source>
</reference>